<dbReference type="RefSeq" id="WP_072624322.1">
    <property type="nucleotide sequence ID" value="NZ_CBDRLL010000010.1"/>
</dbReference>
<feature type="domain" description="CAAX prenyl protease 2/Lysostaphin resistance protein A-like" evidence="2">
    <location>
        <begin position="141"/>
        <end position="225"/>
    </location>
</feature>
<dbReference type="EMBL" id="CP062789">
    <property type="protein sequence ID" value="QOK23950.1"/>
    <property type="molecule type" value="Genomic_DNA"/>
</dbReference>
<feature type="transmembrane region" description="Helical" evidence="1">
    <location>
        <begin position="139"/>
        <end position="160"/>
    </location>
</feature>
<dbReference type="AlphaFoldDB" id="A0A1L3MFM2"/>
<evidence type="ECO:0000313" key="3">
    <source>
        <dbReference type="EMBL" id="APH01161.1"/>
    </source>
</evidence>
<keyword evidence="1" id="KW-0812">Transmembrane</keyword>
<gene>
    <name evidence="3" type="ORF">ASJ30_06075</name>
    <name evidence="4" type="ORF">IGS73_06125</name>
</gene>
<evidence type="ECO:0000259" key="2">
    <source>
        <dbReference type="Pfam" id="PF02517"/>
    </source>
</evidence>
<feature type="transmembrane region" description="Helical" evidence="1">
    <location>
        <begin position="36"/>
        <end position="55"/>
    </location>
</feature>
<name>A0A1L3MFM2_9MICO</name>
<dbReference type="EMBL" id="CP013290">
    <property type="protein sequence ID" value="APH01161.1"/>
    <property type="molecule type" value="Genomic_DNA"/>
</dbReference>
<reference evidence="4 6" key="2">
    <citation type="submission" date="2020-10" db="EMBL/GenBank/DDBJ databases">
        <title>Janibacter indicus TT2 genome sequence.</title>
        <authorList>
            <person name="Lee K."/>
            <person name="Ganzorig M."/>
        </authorList>
    </citation>
    <scope>NUCLEOTIDE SEQUENCE [LARGE SCALE GENOMIC DNA]</scope>
    <source>
        <strain evidence="4 6">TT2</strain>
    </source>
</reference>
<evidence type="ECO:0000313" key="5">
    <source>
        <dbReference type="Proteomes" id="UP000182938"/>
    </source>
</evidence>
<feature type="transmembrane region" description="Helical" evidence="1">
    <location>
        <begin position="102"/>
        <end position="127"/>
    </location>
</feature>
<keyword evidence="1" id="KW-1133">Transmembrane helix</keyword>
<feature type="transmembrane region" description="Helical" evidence="1">
    <location>
        <begin position="214"/>
        <end position="236"/>
    </location>
</feature>
<keyword evidence="4" id="KW-0482">Metalloprotease</keyword>
<sequence>MIHPVVELRAFIAAAVVAPVPRDHREPDALVRRRRVVSALTLVVGAVVLAVTLRIPPGDESFYVGGLALAGVWAVGGLAAGRLHVGWAHTRESGLARPVVQPVALALLAVGVFVAGAVVVGAVPWLADRVDAVLDHARYGSLPIVWLITVVTGVGEELFFRGALFAAVGSRHALAVTTLVYTLVTAATGNVMLTFAALLLGLLTGAQRRVTGGVLAPVITHVIWSSSMLVLLPPALDLLR</sequence>
<dbReference type="GO" id="GO:0004175">
    <property type="term" value="F:endopeptidase activity"/>
    <property type="evidence" value="ECO:0007669"/>
    <property type="project" value="UniProtKB-ARBA"/>
</dbReference>
<reference evidence="3 5" key="1">
    <citation type="submission" date="2015-11" db="EMBL/GenBank/DDBJ databases">
        <authorList>
            <person name="Zhang Y."/>
            <person name="Guo Z."/>
        </authorList>
    </citation>
    <scope>NUCLEOTIDE SEQUENCE [LARGE SCALE GENOMIC DNA]</scope>
    <source>
        <strain evidence="3 5">YFY001</strain>
    </source>
</reference>
<protein>
    <submittedName>
        <fullName evidence="3">Abortive infection protein</fullName>
    </submittedName>
    <submittedName>
        <fullName evidence="4">CPBP family intramembrane metalloprotease</fullName>
    </submittedName>
</protein>
<feature type="transmembrane region" description="Helical" evidence="1">
    <location>
        <begin position="172"/>
        <end position="202"/>
    </location>
</feature>
<dbReference type="InterPro" id="IPR003675">
    <property type="entry name" value="Rce1/LyrA-like_dom"/>
</dbReference>
<keyword evidence="1" id="KW-0472">Membrane</keyword>
<proteinExistence type="predicted"/>
<dbReference type="GO" id="GO:0080120">
    <property type="term" value="P:CAAX-box protein maturation"/>
    <property type="evidence" value="ECO:0007669"/>
    <property type="project" value="UniProtKB-ARBA"/>
</dbReference>
<evidence type="ECO:0000256" key="1">
    <source>
        <dbReference type="SAM" id="Phobius"/>
    </source>
</evidence>
<feature type="transmembrane region" description="Helical" evidence="1">
    <location>
        <begin position="61"/>
        <end position="81"/>
    </location>
</feature>
<evidence type="ECO:0000313" key="6">
    <source>
        <dbReference type="Proteomes" id="UP000593998"/>
    </source>
</evidence>
<keyword evidence="4" id="KW-0378">Hydrolase</keyword>
<evidence type="ECO:0000313" key="4">
    <source>
        <dbReference type="EMBL" id="QOK23950.1"/>
    </source>
</evidence>
<dbReference type="GO" id="GO:0008237">
    <property type="term" value="F:metallopeptidase activity"/>
    <property type="evidence" value="ECO:0007669"/>
    <property type="project" value="UniProtKB-KW"/>
</dbReference>
<dbReference type="Proteomes" id="UP000593998">
    <property type="component" value="Chromosome"/>
</dbReference>
<dbReference type="KEGG" id="jte:ASJ30_06075"/>
<accession>A0A1L3MFM2</accession>
<dbReference type="Proteomes" id="UP000182938">
    <property type="component" value="Chromosome"/>
</dbReference>
<dbReference type="Pfam" id="PF02517">
    <property type="entry name" value="Rce1-like"/>
    <property type="match status" value="1"/>
</dbReference>
<keyword evidence="4" id="KW-0645">Protease</keyword>
<dbReference type="GO" id="GO:0006508">
    <property type="term" value="P:proteolysis"/>
    <property type="evidence" value="ECO:0007669"/>
    <property type="project" value="UniProtKB-KW"/>
</dbReference>
<keyword evidence="5" id="KW-1185">Reference proteome</keyword>
<organism evidence="3 5">
    <name type="scientific">Janibacter indicus</name>
    <dbReference type="NCBI Taxonomy" id="857417"/>
    <lineage>
        <taxon>Bacteria</taxon>
        <taxon>Bacillati</taxon>
        <taxon>Actinomycetota</taxon>
        <taxon>Actinomycetes</taxon>
        <taxon>Micrococcales</taxon>
        <taxon>Intrasporangiaceae</taxon>
        <taxon>Janibacter</taxon>
    </lineage>
</organism>